<dbReference type="InterPro" id="IPR050469">
    <property type="entry name" value="Diguanylate_Cyclase"/>
</dbReference>
<dbReference type="CDD" id="cd01949">
    <property type="entry name" value="GGDEF"/>
    <property type="match status" value="1"/>
</dbReference>
<dbReference type="AlphaFoldDB" id="A0A2T5BR01"/>
<dbReference type="PANTHER" id="PTHR45138:SF9">
    <property type="entry name" value="DIGUANYLATE CYCLASE DGCM-RELATED"/>
    <property type="match status" value="1"/>
</dbReference>
<reference evidence="6 7" key="1">
    <citation type="submission" date="2018-04" db="EMBL/GenBank/DDBJ databases">
        <title>Genomic Encyclopedia of Archaeal and Bacterial Type Strains, Phase II (KMG-II): from individual species to whole genera.</title>
        <authorList>
            <person name="Goeker M."/>
        </authorList>
    </citation>
    <scope>NUCLEOTIDE SEQUENCE [LARGE SCALE GENOMIC DNA]</scope>
    <source>
        <strain evidence="6 7">DSM 18064</strain>
    </source>
</reference>
<keyword evidence="7" id="KW-1185">Reference proteome</keyword>
<dbReference type="Pfam" id="PF00990">
    <property type="entry name" value="GGDEF"/>
    <property type="match status" value="1"/>
</dbReference>
<accession>A0A2T5BR01</accession>
<evidence type="ECO:0000259" key="5">
    <source>
        <dbReference type="PROSITE" id="PS50887"/>
    </source>
</evidence>
<dbReference type="InterPro" id="IPR029787">
    <property type="entry name" value="Nucleotide_cyclase"/>
</dbReference>
<sequence>MPGRILVADDVAINRITMTVSLSSAHYDVIPATCGQEALHLARTVAPDLALIDMRMPDLDGTEVCRRLRATPETADMPIIIVTAAQETEARRSALEAGADDFLSKPHDDLILLARVRNLLRARETARELALRNGTCRALGFADPPSGFTRPGSIALIGSSTQEAMAWKAALHLLVPDRISVKTRAEVLSPPPGRVPDIYLISADLDRPGAGLRLMSELRSQTETRHGAVILAVPEGARETAAMALDLGANDLVTVPFDAREMALRLRGQLTRKRQADRLRNSVRDGLRMAVTDPLTGLFNRRYALPHLASFAQRAAGSGRSFAVMVLDIDHFKGINDRHGHTAGDRVLESFAQRVRDNLRPTDLIARMGGEEFLIALPETEPDIAVATAERLRRAIQASAFDLPRGKGQAEVTVSIGVAIGHPCKSWRYGPNAEAGVQTLLDRADTALYRAKAEGRNRVALHKPDEIRLNRSI</sequence>
<dbReference type="SUPFAM" id="SSF52172">
    <property type="entry name" value="CheY-like"/>
    <property type="match status" value="2"/>
</dbReference>
<evidence type="ECO:0000256" key="2">
    <source>
        <dbReference type="ARBA" id="ARBA00034247"/>
    </source>
</evidence>
<dbReference type="GO" id="GO:0043709">
    <property type="term" value="P:cell adhesion involved in single-species biofilm formation"/>
    <property type="evidence" value="ECO:0007669"/>
    <property type="project" value="TreeGrafter"/>
</dbReference>
<dbReference type="EC" id="2.7.7.65" evidence="1"/>
<dbReference type="InterPro" id="IPR043128">
    <property type="entry name" value="Rev_trsase/Diguanyl_cyclase"/>
</dbReference>
<dbReference type="PANTHER" id="PTHR45138">
    <property type="entry name" value="REGULATORY COMPONENTS OF SENSORY TRANSDUCTION SYSTEM"/>
    <property type="match status" value="1"/>
</dbReference>
<protein>
    <recommendedName>
        <fullName evidence="1">diguanylate cyclase</fullName>
        <ecNumber evidence="1">2.7.7.65</ecNumber>
    </recommendedName>
</protein>
<dbReference type="InterPro" id="IPR011006">
    <property type="entry name" value="CheY-like_superfamily"/>
</dbReference>
<evidence type="ECO:0000259" key="4">
    <source>
        <dbReference type="PROSITE" id="PS50110"/>
    </source>
</evidence>
<dbReference type="InterPro" id="IPR000160">
    <property type="entry name" value="GGDEF_dom"/>
</dbReference>
<feature type="domain" description="Response regulatory" evidence="4">
    <location>
        <begin position="4"/>
        <end position="120"/>
    </location>
</feature>
<evidence type="ECO:0000313" key="6">
    <source>
        <dbReference type="EMBL" id="PTN01644.1"/>
    </source>
</evidence>
<keyword evidence="3" id="KW-0597">Phosphoprotein</keyword>
<dbReference type="OrthoDB" id="9812260at2"/>
<dbReference type="InterPro" id="IPR001789">
    <property type="entry name" value="Sig_transdc_resp-reg_receiver"/>
</dbReference>
<dbReference type="GO" id="GO:0052621">
    <property type="term" value="F:diguanylate cyclase activity"/>
    <property type="evidence" value="ECO:0007669"/>
    <property type="project" value="UniProtKB-EC"/>
</dbReference>
<feature type="modified residue" description="4-aspartylphosphate" evidence="3">
    <location>
        <position position="53"/>
    </location>
</feature>
<dbReference type="PROSITE" id="PS50887">
    <property type="entry name" value="GGDEF"/>
    <property type="match status" value="1"/>
</dbReference>
<organism evidence="6 7">
    <name type="scientific">Rhodovulum imhoffii</name>
    <dbReference type="NCBI Taxonomy" id="365340"/>
    <lineage>
        <taxon>Bacteria</taxon>
        <taxon>Pseudomonadati</taxon>
        <taxon>Pseudomonadota</taxon>
        <taxon>Alphaproteobacteria</taxon>
        <taxon>Rhodobacterales</taxon>
        <taxon>Paracoccaceae</taxon>
        <taxon>Rhodovulum</taxon>
    </lineage>
</organism>
<proteinExistence type="predicted"/>
<gene>
    <name evidence="6" type="ORF">C8N32_11143</name>
</gene>
<evidence type="ECO:0000256" key="3">
    <source>
        <dbReference type="PROSITE-ProRule" id="PRU00169"/>
    </source>
</evidence>
<dbReference type="Pfam" id="PF00072">
    <property type="entry name" value="Response_reg"/>
    <property type="match status" value="1"/>
</dbReference>
<dbReference type="NCBIfam" id="TIGR00254">
    <property type="entry name" value="GGDEF"/>
    <property type="match status" value="1"/>
</dbReference>
<dbReference type="SMART" id="SM00448">
    <property type="entry name" value="REC"/>
    <property type="match status" value="1"/>
</dbReference>
<dbReference type="EMBL" id="QAAA01000011">
    <property type="protein sequence ID" value="PTN01644.1"/>
    <property type="molecule type" value="Genomic_DNA"/>
</dbReference>
<dbReference type="Gene3D" id="3.40.50.2300">
    <property type="match status" value="1"/>
</dbReference>
<feature type="domain" description="GGDEF" evidence="5">
    <location>
        <begin position="320"/>
        <end position="464"/>
    </location>
</feature>
<dbReference type="PROSITE" id="PS50110">
    <property type="entry name" value="RESPONSE_REGULATORY"/>
    <property type="match status" value="1"/>
</dbReference>
<dbReference type="GO" id="GO:1902201">
    <property type="term" value="P:negative regulation of bacterial-type flagellum-dependent cell motility"/>
    <property type="evidence" value="ECO:0007669"/>
    <property type="project" value="TreeGrafter"/>
</dbReference>
<dbReference type="RefSeq" id="WP_107892853.1">
    <property type="nucleotide sequence ID" value="NZ_NHSI01000013.1"/>
</dbReference>
<dbReference type="GO" id="GO:0005886">
    <property type="term" value="C:plasma membrane"/>
    <property type="evidence" value="ECO:0007669"/>
    <property type="project" value="TreeGrafter"/>
</dbReference>
<name>A0A2T5BR01_9RHOB</name>
<comment type="caution">
    <text evidence="6">The sequence shown here is derived from an EMBL/GenBank/DDBJ whole genome shotgun (WGS) entry which is preliminary data.</text>
</comment>
<evidence type="ECO:0000256" key="1">
    <source>
        <dbReference type="ARBA" id="ARBA00012528"/>
    </source>
</evidence>
<dbReference type="Gene3D" id="3.30.70.270">
    <property type="match status" value="1"/>
</dbReference>
<dbReference type="FunFam" id="3.30.70.270:FF:000001">
    <property type="entry name" value="Diguanylate cyclase domain protein"/>
    <property type="match status" value="1"/>
</dbReference>
<comment type="catalytic activity">
    <reaction evidence="2">
        <text>2 GTP = 3',3'-c-di-GMP + 2 diphosphate</text>
        <dbReference type="Rhea" id="RHEA:24898"/>
        <dbReference type="ChEBI" id="CHEBI:33019"/>
        <dbReference type="ChEBI" id="CHEBI:37565"/>
        <dbReference type="ChEBI" id="CHEBI:58805"/>
        <dbReference type="EC" id="2.7.7.65"/>
    </reaction>
</comment>
<dbReference type="SUPFAM" id="SSF55073">
    <property type="entry name" value="Nucleotide cyclase"/>
    <property type="match status" value="1"/>
</dbReference>
<evidence type="ECO:0000313" key="7">
    <source>
        <dbReference type="Proteomes" id="UP000243859"/>
    </source>
</evidence>
<dbReference type="GO" id="GO:0000160">
    <property type="term" value="P:phosphorelay signal transduction system"/>
    <property type="evidence" value="ECO:0007669"/>
    <property type="project" value="InterPro"/>
</dbReference>
<dbReference type="Proteomes" id="UP000243859">
    <property type="component" value="Unassembled WGS sequence"/>
</dbReference>
<dbReference type="SMART" id="SM00267">
    <property type="entry name" value="GGDEF"/>
    <property type="match status" value="1"/>
</dbReference>